<dbReference type="InterPro" id="IPR036259">
    <property type="entry name" value="MFS_trans_sf"/>
</dbReference>
<dbReference type="STRING" id="1314674.A0A0D7AZ55"/>
<proteinExistence type="predicted"/>
<reference evidence="8 9" key="1">
    <citation type="journal article" date="2015" name="Fungal Genet. Biol.">
        <title>Evolution of novel wood decay mechanisms in Agaricales revealed by the genome sequences of Fistulina hepatica and Cylindrobasidium torrendii.</title>
        <authorList>
            <person name="Floudas D."/>
            <person name="Held B.W."/>
            <person name="Riley R."/>
            <person name="Nagy L.G."/>
            <person name="Koehler G."/>
            <person name="Ransdell A.S."/>
            <person name="Younus H."/>
            <person name="Chow J."/>
            <person name="Chiniquy J."/>
            <person name="Lipzen A."/>
            <person name="Tritt A."/>
            <person name="Sun H."/>
            <person name="Haridas S."/>
            <person name="LaButti K."/>
            <person name="Ohm R.A."/>
            <person name="Kues U."/>
            <person name="Blanchette R.A."/>
            <person name="Grigoriev I.V."/>
            <person name="Minto R.E."/>
            <person name="Hibbett D.S."/>
        </authorList>
    </citation>
    <scope>NUCLEOTIDE SEQUENCE [LARGE SCALE GENOMIC DNA]</scope>
    <source>
        <strain evidence="8 9">FP15055 ss-10</strain>
    </source>
</reference>
<protein>
    <submittedName>
        <fullName evidence="8">MFS general substrate transporter</fullName>
    </submittedName>
</protein>
<dbReference type="CDD" id="cd17323">
    <property type="entry name" value="MFS_Tpo1_MDR_like"/>
    <property type="match status" value="1"/>
</dbReference>
<dbReference type="EMBL" id="KN880691">
    <property type="protein sequence ID" value="KIY63502.1"/>
    <property type="molecule type" value="Genomic_DNA"/>
</dbReference>
<feature type="region of interest" description="Disordered" evidence="5">
    <location>
        <begin position="1"/>
        <end position="35"/>
    </location>
</feature>
<dbReference type="InterPro" id="IPR011701">
    <property type="entry name" value="MFS"/>
</dbReference>
<feature type="transmembrane region" description="Helical" evidence="6">
    <location>
        <begin position="360"/>
        <end position="379"/>
    </location>
</feature>
<evidence type="ECO:0000313" key="9">
    <source>
        <dbReference type="Proteomes" id="UP000054007"/>
    </source>
</evidence>
<keyword evidence="3 6" id="KW-1133">Transmembrane helix</keyword>
<dbReference type="GO" id="GO:0022857">
    <property type="term" value="F:transmembrane transporter activity"/>
    <property type="evidence" value="ECO:0007669"/>
    <property type="project" value="InterPro"/>
</dbReference>
<dbReference type="AlphaFoldDB" id="A0A0D7AZ55"/>
<comment type="subcellular location">
    <subcellularLocation>
        <location evidence="1">Membrane</location>
        <topology evidence="1">Multi-pass membrane protein</topology>
    </subcellularLocation>
</comment>
<evidence type="ECO:0000256" key="2">
    <source>
        <dbReference type="ARBA" id="ARBA00022692"/>
    </source>
</evidence>
<feature type="transmembrane region" description="Helical" evidence="6">
    <location>
        <begin position="276"/>
        <end position="300"/>
    </location>
</feature>
<dbReference type="PANTHER" id="PTHR23502">
    <property type="entry name" value="MAJOR FACILITATOR SUPERFAMILY"/>
    <property type="match status" value="1"/>
</dbReference>
<dbReference type="PANTHER" id="PTHR23502:SF74">
    <property type="entry name" value="MAJOR FACILITATOR SUPERFAMILY (MFS) PROFILE DOMAIN-CONTAINING PROTEIN"/>
    <property type="match status" value="1"/>
</dbReference>
<dbReference type="Proteomes" id="UP000054007">
    <property type="component" value="Unassembled WGS sequence"/>
</dbReference>
<sequence length="505" mass="55255">MSSDKGPLASSNSSVADGILPTPDPSIITWDGPSDPDNPLNFSPQKKWAISGVCIFTSLTVSFSSSEPSTAFLQFKQEFALNDTTARSVITLYLVGFVFGPTLWGPGSEHWGRRPTTIVAMLLFTLFQLGEGLGKNATTVLVCRFLSGVCGSAPFTVAIGTLIDIWAAMERGLPLCLFSASVFLGPVLGPIVGGFISTYTTWRWTYWLIMILGGISTALALLFQPETFPLVLLSKRLAQRRKENPERVKGLRAELDLHHGVGDFAKRVLYRPFQMLLLEPILLLVTIYMSLVYGLLYALFEAVPVIFIETRGFNLWQAGLTFIGVGVGTTLGALLTLVTMAHYPALVPRWKGYPPPEQRLFGSMIGGPLLVIGSFWLGWTGHYASVHWILPTIALGIIGASICLTFNSFLSYLTDTYLMYAASATAANVIIRSIVGATFPLFTTQMFHNLGINWAASLIGFIGILLTPIPFLFYKYGAAIRRRSRFSPCIDLKIAEQLAHESETA</sequence>
<feature type="transmembrane region" description="Helical" evidence="6">
    <location>
        <begin position="116"/>
        <end position="133"/>
    </location>
</feature>
<gene>
    <name evidence="8" type="ORF">CYLTODRAFT_382166</name>
</gene>
<feature type="transmembrane region" description="Helical" evidence="6">
    <location>
        <begin position="204"/>
        <end position="223"/>
    </location>
</feature>
<dbReference type="Pfam" id="PF07690">
    <property type="entry name" value="MFS_1"/>
    <property type="match status" value="1"/>
</dbReference>
<feature type="transmembrane region" description="Helical" evidence="6">
    <location>
        <begin position="454"/>
        <end position="474"/>
    </location>
</feature>
<feature type="transmembrane region" description="Helical" evidence="6">
    <location>
        <begin position="320"/>
        <end position="339"/>
    </location>
</feature>
<evidence type="ECO:0000256" key="6">
    <source>
        <dbReference type="SAM" id="Phobius"/>
    </source>
</evidence>
<accession>A0A0D7AZ55</accession>
<feature type="transmembrane region" description="Helical" evidence="6">
    <location>
        <begin position="145"/>
        <end position="168"/>
    </location>
</feature>
<feature type="compositionally biased region" description="Polar residues" evidence="5">
    <location>
        <begin position="1"/>
        <end position="15"/>
    </location>
</feature>
<evidence type="ECO:0000256" key="4">
    <source>
        <dbReference type="ARBA" id="ARBA00023136"/>
    </source>
</evidence>
<keyword evidence="4 6" id="KW-0472">Membrane</keyword>
<evidence type="ECO:0000313" key="8">
    <source>
        <dbReference type="EMBL" id="KIY63502.1"/>
    </source>
</evidence>
<keyword evidence="9" id="KW-1185">Reference proteome</keyword>
<feature type="transmembrane region" description="Helical" evidence="6">
    <location>
        <begin position="385"/>
        <end position="410"/>
    </location>
</feature>
<evidence type="ECO:0000256" key="5">
    <source>
        <dbReference type="SAM" id="MobiDB-lite"/>
    </source>
</evidence>
<dbReference type="OrthoDB" id="9986881at2759"/>
<feature type="transmembrane region" description="Helical" evidence="6">
    <location>
        <begin position="175"/>
        <end position="198"/>
    </location>
</feature>
<dbReference type="InterPro" id="IPR020846">
    <property type="entry name" value="MFS_dom"/>
</dbReference>
<dbReference type="FunFam" id="1.20.1250.20:FF:000082">
    <property type="entry name" value="MFS multidrug transporter, putative"/>
    <property type="match status" value="1"/>
</dbReference>
<dbReference type="GO" id="GO:0005886">
    <property type="term" value="C:plasma membrane"/>
    <property type="evidence" value="ECO:0007669"/>
    <property type="project" value="TreeGrafter"/>
</dbReference>
<feature type="transmembrane region" description="Helical" evidence="6">
    <location>
        <begin position="85"/>
        <end position="104"/>
    </location>
</feature>
<name>A0A0D7AZ55_9AGAR</name>
<evidence type="ECO:0000259" key="7">
    <source>
        <dbReference type="PROSITE" id="PS50850"/>
    </source>
</evidence>
<dbReference type="SUPFAM" id="SSF103473">
    <property type="entry name" value="MFS general substrate transporter"/>
    <property type="match status" value="1"/>
</dbReference>
<evidence type="ECO:0000256" key="3">
    <source>
        <dbReference type="ARBA" id="ARBA00022989"/>
    </source>
</evidence>
<keyword evidence="2 6" id="KW-0812">Transmembrane</keyword>
<feature type="domain" description="Major facilitator superfamily (MFS) profile" evidence="7">
    <location>
        <begin position="50"/>
        <end position="505"/>
    </location>
</feature>
<organism evidence="8 9">
    <name type="scientific">Cylindrobasidium torrendii FP15055 ss-10</name>
    <dbReference type="NCBI Taxonomy" id="1314674"/>
    <lineage>
        <taxon>Eukaryota</taxon>
        <taxon>Fungi</taxon>
        <taxon>Dikarya</taxon>
        <taxon>Basidiomycota</taxon>
        <taxon>Agaricomycotina</taxon>
        <taxon>Agaricomycetes</taxon>
        <taxon>Agaricomycetidae</taxon>
        <taxon>Agaricales</taxon>
        <taxon>Marasmiineae</taxon>
        <taxon>Physalacriaceae</taxon>
        <taxon>Cylindrobasidium</taxon>
    </lineage>
</organism>
<dbReference type="Gene3D" id="1.20.1250.20">
    <property type="entry name" value="MFS general substrate transporter like domains"/>
    <property type="match status" value="1"/>
</dbReference>
<evidence type="ECO:0000256" key="1">
    <source>
        <dbReference type="ARBA" id="ARBA00004141"/>
    </source>
</evidence>
<dbReference type="PROSITE" id="PS50850">
    <property type="entry name" value="MFS"/>
    <property type="match status" value="1"/>
</dbReference>